<keyword evidence="19" id="KW-1185">Reference proteome</keyword>
<keyword evidence="5 14" id="KW-0547">Nucleotide-binding</keyword>
<comment type="pathway">
    <text evidence="12">Cell wall biogenesis; peptidoglycan biosynthesis.</text>
</comment>
<keyword evidence="10 15" id="KW-0464">Manganese</keyword>
<dbReference type="InterPro" id="IPR013815">
    <property type="entry name" value="ATP_grasp_subdomain_1"/>
</dbReference>
<dbReference type="Proteomes" id="UP000273154">
    <property type="component" value="Chromosome"/>
</dbReference>
<dbReference type="InterPro" id="IPR016185">
    <property type="entry name" value="PreATP-grasp_dom_sf"/>
</dbReference>
<dbReference type="RefSeq" id="WP_172596393.1">
    <property type="nucleotide sequence ID" value="NZ_AP019367.1"/>
</dbReference>
<dbReference type="GO" id="GO:0005524">
    <property type="term" value="F:ATP binding"/>
    <property type="evidence" value="ECO:0007669"/>
    <property type="project" value="UniProtKB-UniRule"/>
</dbReference>
<evidence type="ECO:0000256" key="9">
    <source>
        <dbReference type="ARBA" id="ARBA00022984"/>
    </source>
</evidence>
<evidence type="ECO:0000256" key="3">
    <source>
        <dbReference type="ARBA" id="ARBA00022598"/>
    </source>
</evidence>
<keyword evidence="7 15" id="KW-0460">Magnesium</keyword>
<keyword evidence="3 12" id="KW-0436">Ligase</keyword>
<evidence type="ECO:0000313" key="19">
    <source>
        <dbReference type="Proteomes" id="UP000273154"/>
    </source>
</evidence>
<comment type="similarity">
    <text evidence="2 12">Belongs to the D-alanine--D-alanine ligase family.</text>
</comment>
<keyword evidence="12" id="KW-0963">Cytoplasm</keyword>
<evidence type="ECO:0000256" key="5">
    <source>
        <dbReference type="ARBA" id="ARBA00022741"/>
    </source>
</evidence>
<dbReference type="PANTHER" id="PTHR23132:SF25">
    <property type="entry name" value="D-ALANINE--D-ALANINE LIGASE A"/>
    <property type="match status" value="1"/>
</dbReference>
<evidence type="ECO:0000256" key="15">
    <source>
        <dbReference type="PIRSR" id="PIRSR039102-3"/>
    </source>
</evidence>
<dbReference type="GO" id="GO:0046872">
    <property type="term" value="F:metal ion binding"/>
    <property type="evidence" value="ECO:0007669"/>
    <property type="project" value="UniProtKB-KW"/>
</dbReference>
<comment type="cofactor">
    <cofactor evidence="15">
        <name>Mg(2+)</name>
        <dbReference type="ChEBI" id="CHEBI:18420"/>
    </cofactor>
    <cofactor evidence="15">
        <name>Mn(2+)</name>
        <dbReference type="ChEBI" id="CHEBI:29035"/>
    </cofactor>
    <text evidence="15">Binds 2 magnesium or manganese ions per subunit.</text>
</comment>
<dbReference type="EC" id="6.3.2.4" evidence="12"/>
<dbReference type="InterPro" id="IPR005905">
    <property type="entry name" value="D_ala_D_ala"/>
</dbReference>
<feature type="binding site" evidence="15">
    <location>
        <position position="320"/>
    </location>
    <ligand>
        <name>Mg(2+)</name>
        <dbReference type="ChEBI" id="CHEBI:18420"/>
        <label>2</label>
    </ligand>
</feature>
<keyword evidence="11 12" id="KW-0961">Cell wall biogenesis/degradation</keyword>
<feature type="binding site" evidence="15">
    <location>
        <position position="322"/>
    </location>
    <ligand>
        <name>Mg(2+)</name>
        <dbReference type="ChEBI" id="CHEBI:18420"/>
        <label>2</label>
    </ligand>
</feature>
<dbReference type="NCBIfam" id="TIGR01205">
    <property type="entry name" value="D_ala_D_alaTIGR"/>
    <property type="match status" value="1"/>
</dbReference>
<dbReference type="AlphaFoldDB" id="A0A3G9JYJ9"/>
<dbReference type="KEGG" id="pcat:Pcatena_11640"/>
<feature type="binding site" evidence="14">
    <location>
        <begin position="188"/>
        <end position="189"/>
    </location>
    <ligand>
        <name>ATP</name>
        <dbReference type="ChEBI" id="CHEBI:30616"/>
    </ligand>
</feature>
<evidence type="ECO:0000256" key="2">
    <source>
        <dbReference type="ARBA" id="ARBA00010871"/>
    </source>
</evidence>
<keyword evidence="8 12" id="KW-0133">Cell shape</keyword>
<dbReference type="InterPro" id="IPR011761">
    <property type="entry name" value="ATP-grasp"/>
</dbReference>
<comment type="function">
    <text evidence="12">Cell wall formation.</text>
</comment>
<dbReference type="HAMAP" id="MF_00047">
    <property type="entry name" value="Dala_Dala_lig"/>
    <property type="match status" value="1"/>
</dbReference>
<evidence type="ECO:0000256" key="4">
    <source>
        <dbReference type="ARBA" id="ARBA00022723"/>
    </source>
</evidence>
<dbReference type="InterPro" id="IPR011095">
    <property type="entry name" value="Dala_Dala_lig_C"/>
</dbReference>
<evidence type="ECO:0000256" key="10">
    <source>
        <dbReference type="ARBA" id="ARBA00023211"/>
    </source>
</evidence>
<dbReference type="GO" id="GO:0005829">
    <property type="term" value="C:cytosol"/>
    <property type="evidence" value="ECO:0007669"/>
    <property type="project" value="TreeGrafter"/>
</dbReference>
<dbReference type="Gene3D" id="3.30.1490.20">
    <property type="entry name" value="ATP-grasp fold, A domain"/>
    <property type="match status" value="1"/>
</dbReference>
<feature type="binding site" evidence="15">
    <location>
        <position position="307"/>
    </location>
    <ligand>
        <name>Mg(2+)</name>
        <dbReference type="ChEBI" id="CHEBI:18420"/>
        <label>1</label>
    </ligand>
</feature>
<dbReference type="GeneID" id="88849303"/>
<dbReference type="PROSITE" id="PS50975">
    <property type="entry name" value="ATP_GRASP"/>
    <property type="match status" value="1"/>
</dbReference>
<dbReference type="NCBIfam" id="NF002528">
    <property type="entry name" value="PRK01966.1-4"/>
    <property type="match status" value="1"/>
</dbReference>
<gene>
    <name evidence="18" type="primary">ddlA_1</name>
    <name evidence="12" type="synonym">ddl</name>
    <name evidence="18" type="ORF">Pcatena_11640</name>
</gene>
<dbReference type="UniPathway" id="UPA00219"/>
<organism evidence="18 19">
    <name type="scientific">Parolsenella catena</name>
    <dbReference type="NCBI Taxonomy" id="2003188"/>
    <lineage>
        <taxon>Bacteria</taxon>
        <taxon>Bacillati</taxon>
        <taxon>Actinomycetota</taxon>
        <taxon>Coriobacteriia</taxon>
        <taxon>Coriobacteriales</taxon>
        <taxon>Atopobiaceae</taxon>
        <taxon>Parolsenella</taxon>
    </lineage>
</organism>
<keyword evidence="6 16" id="KW-0067">ATP-binding</keyword>
<dbReference type="SUPFAM" id="SSF56059">
    <property type="entry name" value="Glutathione synthetase ATP-binding domain-like"/>
    <property type="match status" value="1"/>
</dbReference>
<feature type="binding site" evidence="15">
    <location>
        <position position="320"/>
    </location>
    <ligand>
        <name>Mg(2+)</name>
        <dbReference type="ChEBI" id="CHEBI:18420"/>
        <label>1</label>
    </ligand>
</feature>
<feature type="binding site" evidence="14">
    <location>
        <position position="138"/>
    </location>
    <ligand>
        <name>ATP</name>
        <dbReference type="ChEBI" id="CHEBI:30616"/>
    </ligand>
</feature>
<dbReference type="GO" id="GO:0009252">
    <property type="term" value="P:peptidoglycan biosynthetic process"/>
    <property type="evidence" value="ECO:0007669"/>
    <property type="project" value="UniProtKB-UniRule"/>
</dbReference>
<evidence type="ECO:0000256" key="8">
    <source>
        <dbReference type="ARBA" id="ARBA00022960"/>
    </source>
</evidence>
<feature type="active site" evidence="13">
    <location>
        <position position="17"/>
    </location>
</feature>
<keyword evidence="4 15" id="KW-0479">Metal-binding</keyword>
<feature type="active site" evidence="13">
    <location>
        <position position="331"/>
    </location>
</feature>
<protein>
    <recommendedName>
        <fullName evidence="12">D-alanine--D-alanine ligase</fullName>
        <ecNumber evidence="12">6.3.2.4</ecNumber>
    </recommendedName>
    <alternativeName>
        <fullName evidence="12">D-Ala-D-Ala ligase</fullName>
    </alternativeName>
    <alternativeName>
        <fullName evidence="12">D-alanylalanine synthetase</fullName>
    </alternativeName>
</protein>
<dbReference type="GO" id="GO:0008716">
    <property type="term" value="F:D-alanine-D-alanine ligase activity"/>
    <property type="evidence" value="ECO:0007669"/>
    <property type="project" value="UniProtKB-UniRule"/>
</dbReference>
<comment type="catalytic activity">
    <reaction evidence="12">
        <text>2 D-alanine + ATP = D-alanyl-D-alanine + ADP + phosphate + H(+)</text>
        <dbReference type="Rhea" id="RHEA:11224"/>
        <dbReference type="ChEBI" id="CHEBI:15378"/>
        <dbReference type="ChEBI" id="CHEBI:30616"/>
        <dbReference type="ChEBI" id="CHEBI:43474"/>
        <dbReference type="ChEBI" id="CHEBI:57416"/>
        <dbReference type="ChEBI" id="CHEBI:57822"/>
        <dbReference type="ChEBI" id="CHEBI:456216"/>
        <dbReference type="EC" id="6.3.2.4"/>
    </reaction>
</comment>
<dbReference type="GO" id="GO:0008360">
    <property type="term" value="P:regulation of cell shape"/>
    <property type="evidence" value="ECO:0007669"/>
    <property type="project" value="UniProtKB-KW"/>
</dbReference>
<dbReference type="PROSITE" id="PS00844">
    <property type="entry name" value="DALA_DALA_LIGASE_2"/>
    <property type="match status" value="1"/>
</dbReference>
<feature type="domain" description="ATP-grasp" evidence="17">
    <location>
        <begin position="142"/>
        <end position="353"/>
    </location>
</feature>
<dbReference type="Gene3D" id="3.40.50.20">
    <property type="match status" value="1"/>
</dbReference>
<feature type="binding site" evidence="14">
    <location>
        <begin position="218"/>
        <end position="225"/>
    </location>
    <ligand>
        <name>ATP</name>
        <dbReference type="ChEBI" id="CHEBI:30616"/>
    </ligand>
</feature>
<evidence type="ECO:0000313" key="18">
    <source>
        <dbReference type="EMBL" id="BBH50577.1"/>
    </source>
</evidence>
<dbReference type="PIRSF" id="PIRSF039102">
    <property type="entry name" value="Ddl/VanB"/>
    <property type="match status" value="1"/>
</dbReference>
<name>A0A3G9JYJ9_9ACTN</name>
<dbReference type="EMBL" id="AP019367">
    <property type="protein sequence ID" value="BBH50577.1"/>
    <property type="molecule type" value="Genomic_DNA"/>
</dbReference>
<accession>A0A3G9JYJ9</accession>
<evidence type="ECO:0000259" key="17">
    <source>
        <dbReference type="PROSITE" id="PS50975"/>
    </source>
</evidence>
<evidence type="ECO:0000256" key="6">
    <source>
        <dbReference type="ARBA" id="ARBA00022840"/>
    </source>
</evidence>
<dbReference type="Pfam" id="PF01820">
    <property type="entry name" value="Dala_Dala_lig_N"/>
    <property type="match status" value="1"/>
</dbReference>
<keyword evidence="9 12" id="KW-0573">Peptidoglycan synthesis</keyword>
<feature type="binding site" evidence="14">
    <location>
        <begin position="319"/>
        <end position="320"/>
    </location>
    <ligand>
        <name>ATP</name>
        <dbReference type="ChEBI" id="CHEBI:30616"/>
    </ligand>
</feature>
<comment type="cofactor">
    <cofactor evidence="1">
        <name>Mn(2+)</name>
        <dbReference type="ChEBI" id="CHEBI:29035"/>
    </cofactor>
</comment>
<sequence>MSNNLRVAILFGGTSSEHDISLRSATNVLSELDGRGYDLALIGITREGTWLNYTGDAADVREGDAWASHDVCPVVVVPGDGLFRHEADGTLCRIAVDVALPVLHGQGGEDGITQALLESAGVPYVGCGVLSSAVCMDKDASHRLAAASGIRVPKCEVLYRGATEADMRAAVEACGGYPVFVKPTRGGSSYGVSKVADASEMAHALEVAFALDPKVSVEEAIEGTEVGCAITGDASGKLEMGVVDETVVTDGGFFHIHQDQTAGAAASSKNSSLRCPAQISDDEMACVRETGFAVYRALCCSGFARVDLFVTPAGEVVLNEVNTIPGLTRYSRFPEMMKASGRALADVLDGLIRTAAAGQDR</sequence>
<dbReference type="InterPro" id="IPR000291">
    <property type="entry name" value="D-Ala_lig_Van_CS"/>
</dbReference>
<evidence type="ECO:0000256" key="14">
    <source>
        <dbReference type="PIRSR" id="PIRSR039102-2"/>
    </source>
</evidence>
<evidence type="ECO:0000256" key="7">
    <source>
        <dbReference type="ARBA" id="ARBA00022842"/>
    </source>
</evidence>
<proteinExistence type="inferred from homology"/>
<dbReference type="Pfam" id="PF07478">
    <property type="entry name" value="Dala_Dala_lig_C"/>
    <property type="match status" value="1"/>
</dbReference>
<dbReference type="PANTHER" id="PTHR23132">
    <property type="entry name" value="D-ALANINE--D-ALANINE LIGASE"/>
    <property type="match status" value="1"/>
</dbReference>
<reference evidence="19" key="1">
    <citation type="submission" date="2018-11" db="EMBL/GenBank/DDBJ databases">
        <title>Comparative genomics of Parolsenella catena and Libanicoccus massiliensis: Reclassification of Libanicoccus massiliensis as Parolsenella massiliensis comb. nov.</title>
        <authorList>
            <person name="Sakamoto M."/>
            <person name="Ikeyama N."/>
            <person name="Murakami T."/>
            <person name="Mori H."/>
            <person name="Yuki M."/>
            <person name="Ohkuma M."/>
        </authorList>
    </citation>
    <scope>NUCLEOTIDE SEQUENCE [LARGE SCALE GENOMIC DNA]</scope>
    <source>
        <strain evidence="19">JCM 31932</strain>
    </source>
</reference>
<dbReference type="PROSITE" id="PS00843">
    <property type="entry name" value="DALA_DALA_LIGASE_1"/>
    <property type="match status" value="1"/>
</dbReference>
<evidence type="ECO:0000256" key="12">
    <source>
        <dbReference type="HAMAP-Rule" id="MF_00047"/>
    </source>
</evidence>
<dbReference type="InterPro" id="IPR011127">
    <property type="entry name" value="Dala_Dala_lig_N"/>
</dbReference>
<dbReference type="Gene3D" id="3.30.470.20">
    <property type="entry name" value="ATP-grasp fold, B domain"/>
    <property type="match status" value="1"/>
</dbReference>
<dbReference type="SUPFAM" id="SSF52440">
    <property type="entry name" value="PreATP-grasp domain"/>
    <property type="match status" value="1"/>
</dbReference>
<evidence type="ECO:0000256" key="11">
    <source>
        <dbReference type="ARBA" id="ARBA00023316"/>
    </source>
</evidence>
<dbReference type="GO" id="GO:0071555">
    <property type="term" value="P:cell wall organization"/>
    <property type="evidence" value="ECO:0007669"/>
    <property type="project" value="UniProtKB-KW"/>
</dbReference>
<feature type="binding site" evidence="14">
    <location>
        <begin position="180"/>
        <end position="182"/>
    </location>
    <ligand>
        <name>ATP</name>
        <dbReference type="ChEBI" id="CHEBI:30616"/>
    </ligand>
</feature>
<evidence type="ECO:0000256" key="1">
    <source>
        <dbReference type="ARBA" id="ARBA00001936"/>
    </source>
</evidence>
<comment type="subcellular location">
    <subcellularLocation>
        <location evidence="12">Cytoplasm</location>
    </subcellularLocation>
</comment>
<feature type="active site" evidence="13">
    <location>
        <position position="188"/>
    </location>
</feature>
<evidence type="ECO:0000256" key="13">
    <source>
        <dbReference type="PIRSR" id="PIRSR039102-1"/>
    </source>
</evidence>
<evidence type="ECO:0000256" key="16">
    <source>
        <dbReference type="PROSITE-ProRule" id="PRU00409"/>
    </source>
</evidence>